<dbReference type="Proteomes" id="UP000030765">
    <property type="component" value="Unassembled WGS sequence"/>
</dbReference>
<name>A0A084WKB5_ANOSI</name>
<sequence>MAFSLAPDADLVGRVRCSLSLSPSVLHGLGSSDTGFRFWIRTEFSLRQRISFNGLCIKLSGSGINWPLDSPNPPPPAPVLLQGGVICALFHNLTFIHSTVSDPHEWWTDVK</sequence>
<dbReference type="EMBL" id="KE525349">
    <property type="protein sequence ID" value="KFB50659.1"/>
    <property type="molecule type" value="Genomic_DNA"/>
</dbReference>
<keyword evidence="3" id="KW-1185">Reference proteome</keyword>
<dbReference type="VEuPathDB" id="VectorBase:ASIC018694"/>
<evidence type="ECO:0000313" key="1">
    <source>
        <dbReference type="EMBL" id="KFB50659.1"/>
    </source>
</evidence>
<reference evidence="1 3" key="1">
    <citation type="journal article" date="2014" name="BMC Genomics">
        <title>Genome sequence of Anopheles sinensis provides insight into genetics basis of mosquito competence for malaria parasites.</title>
        <authorList>
            <person name="Zhou D."/>
            <person name="Zhang D."/>
            <person name="Ding G."/>
            <person name="Shi L."/>
            <person name="Hou Q."/>
            <person name="Ye Y."/>
            <person name="Xu Y."/>
            <person name="Zhou H."/>
            <person name="Xiong C."/>
            <person name="Li S."/>
            <person name="Yu J."/>
            <person name="Hong S."/>
            <person name="Yu X."/>
            <person name="Zou P."/>
            <person name="Chen C."/>
            <person name="Chang X."/>
            <person name="Wang W."/>
            <person name="Lv Y."/>
            <person name="Sun Y."/>
            <person name="Ma L."/>
            <person name="Shen B."/>
            <person name="Zhu C."/>
        </authorList>
    </citation>
    <scope>NUCLEOTIDE SEQUENCE [LARGE SCALE GENOMIC DNA]</scope>
</reference>
<protein>
    <submittedName>
        <fullName evidence="1 2">Uncharacterized protein</fullName>
    </submittedName>
</protein>
<evidence type="ECO:0000313" key="3">
    <source>
        <dbReference type="Proteomes" id="UP000030765"/>
    </source>
</evidence>
<dbReference type="AlphaFoldDB" id="A0A084WKB5"/>
<organism evidence="1">
    <name type="scientific">Anopheles sinensis</name>
    <name type="common">Mosquito</name>
    <dbReference type="NCBI Taxonomy" id="74873"/>
    <lineage>
        <taxon>Eukaryota</taxon>
        <taxon>Metazoa</taxon>
        <taxon>Ecdysozoa</taxon>
        <taxon>Arthropoda</taxon>
        <taxon>Hexapoda</taxon>
        <taxon>Insecta</taxon>
        <taxon>Pterygota</taxon>
        <taxon>Neoptera</taxon>
        <taxon>Endopterygota</taxon>
        <taxon>Diptera</taxon>
        <taxon>Nematocera</taxon>
        <taxon>Culicoidea</taxon>
        <taxon>Culicidae</taxon>
        <taxon>Anophelinae</taxon>
        <taxon>Anopheles</taxon>
    </lineage>
</organism>
<gene>
    <name evidence="1" type="ORF">ZHAS_00018694</name>
</gene>
<accession>A0A084WKB5</accession>
<proteinExistence type="predicted"/>
<dbReference type="EMBL" id="ATLV01024107">
    <property type="status" value="NOT_ANNOTATED_CDS"/>
    <property type="molecule type" value="Genomic_DNA"/>
</dbReference>
<dbReference type="EnsemblMetazoa" id="ASIC018694-RA">
    <property type="protein sequence ID" value="ASIC018694-PA"/>
    <property type="gene ID" value="ASIC018694"/>
</dbReference>
<reference evidence="2" key="2">
    <citation type="submission" date="2020-05" db="UniProtKB">
        <authorList>
            <consortium name="EnsemblMetazoa"/>
        </authorList>
    </citation>
    <scope>IDENTIFICATION</scope>
</reference>
<evidence type="ECO:0000313" key="2">
    <source>
        <dbReference type="EnsemblMetazoa" id="ASIC018694-PA"/>
    </source>
</evidence>